<evidence type="ECO:0000256" key="2">
    <source>
        <dbReference type="ARBA" id="ARBA00006980"/>
    </source>
</evidence>
<keyword evidence="6" id="KW-0732">Signal</keyword>
<gene>
    <name evidence="13" type="ORF">MNBD_GAMMA18-1743</name>
</gene>
<evidence type="ECO:0000256" key="4">
    <source>
        <dbReference type="ARBA" id="ARBA00022452"/>
    </source>
</evidence>
<dbReference type="PROSITE" id="PS00875">
    <property type="entry name" value="T2SP_D"/>
    <property type="match status" value="1"/>
</dbReference>
<keyword evidence="5" id="KW-0812">Transmembrane</keyword>
<dbReference type="Pfam" id="PF00263">
    <property type="entry name" value="Secretin"/>
    <property type="match status" value="1"/>
</dbReference>
<evidence type="ECO:0000256" key="3">
    <source>
        <dbReference type="ARBA" id="ARBA00022448"/>
    </source>
</evidence>
<evidence type="ECO:0000256" key="9">
    <source>
        <dbReference type="ARBA" id="ARBA00023237"/>
    </source>
</evidence>
<name>A0A3B0ZCW3_9ZZZZ</name>
<keyword evidence="3" id="KW-0813">Transport</keyword>
<dbReference type="NCBIfam" id="TIGR02517">
    <property type="entry name" value="type_II_gspD"/>
    <property type="match status" value="1"/>
</dbReference>
<dbReference type="Gene3D" id="3.30.1370.120">
    <property type="match status" value="3"/>
</dbReference>
<dbReference type="AlphaFoldDB" id="A0A3B0ZCW3"/>
<dbReference type="GO" id="GO:0015627">
    <property type="term" value="C:type II protein secretion system complex"/>
    <property type="evidence" value="ECO:0007669"/>
    <property type="project" value="InterPro"/>
</dbReference>
<keyword evidence="9" id="KW-0998">Cell outer membrane</keyword>
<reference evidence="13" key="1">
    <citation type="submission" date="2018-06" db="EMBL/GenBank/DDBJ databases">
        <authorList>
            <person name="Zhirakovskaya E."/>
        </authorList>
    </citation>
    <scope>NUCLEOTIDE SEQUENCE</scope>
</reference>
<proteinExistence type="inferred from homology"/>
<evidence type="ECO:0000259" key="10">
    <source>
        <dbReference type="Pfam" id="PF00263"/>
    </source>
</evidence>
<dbReference type="InterPro" id="IPR005644">
    <property type="entry name" value="NolW-like"/>
</dbReference>
<dbReference type="InterPro" id="IPR050810">
    <property type="entry name" value="Bact_Secretion_Sys_Channel"/>
</dbReference>
<keyword evidence="7" id="KW-0653">Protein transport</keyword>
<accession>A0A3B0ZCW3</accession>
<organism evidence="13">
    <name type="scientific">hydrothermal vent metagenome</name>
    <dbReference type="NCBI Taxonomy" id="652676"/>
    <lineage>
        <taxon>unclassified sequences</taxon>
        <taxon>metagenomes</taxon>
        <taxon>ecological metagenomes</taxon>
    </lineage>
</organism>
<keyword evidence="4" id="KW-1134">Transmembrane beta strand</keyword>
<dbReference type="InterPro" id="IPR004845">
    <property type="entry name" value="T2SS_GspD_CS"/>
</dbReference>
<dbReference type="InterPro" id="IPR013356">
    <property type="entry name" value="T2SS_GspD"/>
</dbReference>
<dbReference type="InterPro" id="IPR038591">
    <property type="entry name" value="NolW-like_sf"/>
</dbReference>
<dbReference type="InterPro" id="IPR049371">
    <property type="entry name" value="GspD-like_N0"/>
</dbReference>
<evidence type="ECO:0000256" key="8">
    <source>
        <dbReference type="ARBA" id="ARBA00023136"/>
    </source>
</evidence>
<comment type="similarity">
    <text evidence="2">Belongs to the bacterial secretin family. GSP D subfamily.</text>
</comment>
<dbReference type="PRINTS" id="PR00811">
    <property type="entry name" value="BCTERIALGSPD"/>
</dbReference>
<dbReference type="Pfam" id="PF21305">
    <property type="entry name" value="type_II_gspD_N0"/>
    <property type="match status" value="1"/>
</dbReference>
<feature type="domain" description="NolW-like" evidence="11">
    <location>
        <begin position="194"/>
        <end position="261"/>
    </location>
</feature>
<feature type="domain" description="NolW-like" evidence="11">
    <location>
        <begin position="267"/>
        <end position="347"/>
    </location>
</feature>
<feature type="domain" description="Type II/III secretion system secretin-like" evidence="10">
    <location>
        <begin position="433"/>
        <end position="600"/>
    </location>
</feature>
<dbReference type="GO" id="GO:0015628">
    <property type="term" value="P:protein secretion by the type II secretion system"/>
    <property type="evidence" value="ECO:0007669"/>
    <property type="project" value="InterPro"/>
</dbReference>
<evidence type="ECO:0000256" key="6">
    <source>
        <dbReference type="ARBA" id="ARBA00022729"/>
    </source>
</evidence>
<evidence type="ECO:0000256" key="5">
    <source>
        <dbReference type="ARBA" id="ARBA00022692"/>
    </source>
</evidence>
<feature type="domain" description="NolW-like" evidence="11">
    <location>
        <begin position="130"/>
        <end position="190"/>
    </location>
</feature>
<evidence type="ECO:0000313" key="13">
    <source>
        <dbReference type="EMBL" id="VAW85297.1"/>
    </source>
</evidence>
<dbReference type="GO" id="GO:0009279">
    <property type="term" value="C:cell outer membrane"/>
    <property type="evidence" value="ECO:0007669"/>
    <property type="project" value="UniProtKB-SubCell"/>
</dbReference>
<keyword evidence="8" id="KW-0472">Membrane</keyword>
<feature type="domain" description="GspD-like N0" evidence="12">
    <location>
        <begin position="37"/>
        <end position="106"/>
    </location>
</feature>
<evidence type="ECO:0000259" key="12">
    <source>
        <dbReference type="Pfam" id="PF21305"/>
    </source>
</evidence>
<protein>
    <submittedName>
        <fullName evidence="13">General secretion pathway protein D</fullName>
    </submittedName>
</protein>
<evidence type="ECO:0000256" key="7">
    <source>
        <dbReference type="ARBA" id="ARBA00022927"/>
    </source>
</evidence>
<dbReference type="InterPro" id="IPR004846">
    <property type="entry name" value="T2SS/T3SS_dom"/>
</dbReference>
<dbReference type="EMBL" id="UOFP01000086">
    <property type="protein sequence ID" value="VAW85297.1"/>
    <property type="molecule type" value="Genomic_DNA"/>
</dbReference>
<evidence type="ECO:0000256" key="1">
    <source>
        <dbReference type="ARBA" id="ARBA00004442"/>
    </source>
</evidence>
<evidence type="ECO:0000259" key="11">
    <source>
        <dbReference type="Pfam" id="PF03958"/>
    </source>
</evidence>
<dbReference type="InterPro" id="IPR001775">
    <property type="entry name" value="GspD/PilQ"/>
</dbReference>
<dbReference type="Pfam" id="PF03958">
    <property type="entry name" value="Secretin_N"/>
    <property type="match status" value="3"/>
</dbReference>
<dbReference type="PANTHER" id="PTHR30332:SF24">
    <property type="entry name" value="SECRETIN GSPD-RELATED"/>
    <property type="match status" value="1"/>
</dbReference>
<comment type="subcellular location">
    <subcellularLocation>
        <location evidence="1">Cell outer membrane</location>
    </subcellularLocation>
</comment>
<dbReference type="PANTHER" id="PTHR30332">
    <property type="entry name" value="PROBABLE GENERAL SECRETION PATHWAY PROTEIN D"/>
    <property type="match status" value="1"/>
</dbReference>
<sequence length="699" mass="74766">MEQISDNKTGQPRFWQKIGLALTLCLISGWVQAAVTLNLKDAEISAVVEMVSKETGKNFVVDPRVKGKVTVISSHPMEKEQLYEVFLSLLDVHGFSAIESGDIIKIVPSANAKHIGGGNKKDAKGDAHVTRVVKIQNVSGAQLVPILRPLVPPQGHLAAHAQSNSLIISSQASTIDRLMSIIKRIDLPSSGEIEMVSLQNASATEVVRVLSSLQQQGRKADPQAAIPTLVADERTNSILLGGAPSERLRLRALITHLDSPTENIGNTHVIYLKYAKAKDMLTVLTGVAEGQAKAQGGKGASKAPAAAKSNFQIQADESTNALVITASPEMFRSLRFVIQKLDIRRAQVLIEAVIAEVQMDKTAELGVQWIFDSRNSGDGPIGVSNFGGPGSSIMGLAAAAASGTASVPNMQGALFGLGRFSDTGMSFATLIRALDGSGASNVLSTPNIVTLDNQEAEIVVGQTVPFLTGSYTSTGGSNSASNPFQTIKRENVGLTLKVLPQINAGNSVKLDIEQKADSIAASAVNASDLITNTRSFKTSVIVDDGKMIVLGGLIKDELIESQQKVPFLGDIPLLGALFRHKNTTKLKTNLMVFIKPTVLRSSEDSVKVTNQKYSMIRQYQQQQGSGGVALMSGEVAPLLIEDEPGLRYQTVPEKTEKVDGFLESDISLIENEPGLRYQVVPEEVEKVDDFLKSGIFIDE</sequence>